<sequence>MPIGWWQNDSEEYNMSRYAEVDVVETSAETVESTPNTDLSVLNLVTTEEARFFKQQVSILEELGVSSTTVSVPDERVTGEGALAGRSTVDYLRFLPRAIRESFGEYDLIHANYGLTAPAAVLQPNLPVVISLWGSDLYGRFGPMSKLCARLADATIVMSEQMATELGGNPYVIPHGIDLERFQPADQQAAQEDLGWDPGRKHVLFPYARGKSVKNAPLAERVVAAARERLDEPIELQFVTGVSHDEMSMYMNAADALLLTSDREGSPNSVKEAMACNLPVVATDVGDVRQRLRGVHHSFVAHDDADLVDCLVSVLDADVESNGRDVIAELRIEQMGERLLSVYRDVLDE</sequence>
<dbReference type="PANTHER" id="PTHR12526">
    <property type="entry name" value="GLYCOSYLTRANSFERASE"/>
    <property type="match status" value="1"/>
</dbReference>
<dbReference type="PANTHER" id="PTHR12526:SF637">
    <property type="entry name" value="GLYCOSYLTRANSFERASE EPSF-RELATED"/>
    <property type="match status" value="1"/>
</dbReference>
<feature type="domain" description="Glycosyltransferase subfamily 4-like N-terminal" evidence="1">
    <location>
        <begin position="86"/>
        <end position="181"/>
    </location>
</feature>
<organism evidence="2 3">
    <name type="scientific">Natranaeroarchaeum sulfidigenes</name>
    <dbReference type="NCBI Taxonomy" id="2784880"/>
    <lineage>
        <taxon>Archaea</taxon>
        <taxon>Methanobacteriati</taxon>
        <taxon>Methanobacteriota</taxon>
        <taxon>Stenosarchaea group</taxon>
        <taxon>Halobacteria</taxon>
        <taxon>Halobacteriales</taxon>
        <taxon>Natronoarchaeaceae</taxon>
        <taxon>Natranaeroarchaeum</taxon>
    </lineage>
</organism>
<protein>
    <submittedName>
        <fullName evidence="2">Glycosyltransferase</fullName>
    </submittedName>
</protein>
<evidence type="ECO:0000313" key="3">
    <source>
        <dbReference type="Proteomes" id="UP000663586"/>
    </source>
</evidence>
<dbReference type="Pfam" id="PF13439">
    <property type="entry name" value="Glyco_transf_4"/>
    <property type="match status" value="1"/>
</dbReference>
<dbReference type="InterPro" id="IPR028098">
    <property type="entry name" value="Glyco_trans_4-like_N"/>
</dbReference>
<gene>
    <name evidence="2" type="primary">aglA</name>
    <name evidence="2" type="ORF">AArcS_1805</name>
</gene>
<reference evidence="2" key="1">
    <citation type="submission" date="2020-11" db="EMBL/GenBank/DDBJ databases">
        <title>Carbohydrate-dependent, anaerobic sulfur respiration: A novel catabolism in halophilic archaea.</title>
        <authorList>
            <person name="Sorokin D.Y."/>
            <person name="Messina E."/>
            <person name="Smedile F."/>
            <person name="La Cono V."/>
            <person name="Hallsworth J.E."/>
            <person name="Yakimov M.M."/>
        </authorList>
    </citation>
    <scope>NUCLEOTIDE SEQUENCE</scope>
    <source>
        <strain evidence="2">AArc-S</strain>
    </source>
</reference>
<evidence type="ECO:0000313" key="2">
    <source>
        <dbReference type="EMBL" id="QSG03014.1"/>
    </source>
</evidence>
<dbReference type="SUPFAM" id="SSF53756">
    <property type="entry name" value="UDP-Glycosyltransferase/glycogen phosphorylase"/>
    <property type="match status" value="1"/>
</dbReference>
<dbReference type="AlphaFoldDB" id="A0A897MR23"/>
<keyword evidence="2" id="KW-0808">Transferase</keyword>
<dbReference type="KEGG" id="hara:AArcS_1805"/>
<accession>A0A897MR23</accession>
<dbReference type="GO" id="GO:0016740">
    <property type="term" value="F:transferase activity"/>
    <property type="evidence" value="ECO:0007669"/>
    <property type="project" value="UniProtKB-KW"/>
</dbReference>
<dbReference type="Pfam" id="PF13692">
    <property type="entry name" value="Glyco_trans_1_4"/>
    <property type="match status" value="1"/>
</dbReference>
<proteinExistence type="predicted"/>
<evidence type="ECO:0000259" key="1">
    <source>
        <dbReference type="Pfam" id="PF13439"/>
    </source>
</evidence>
<dbReference type="Proteomes" id="UP000663586">
    <property type="component" value="Chromosome"/>
</dbReference>
<name>A0A897MR23_9EURY</name>
<keyword evidence="3" id="KW-1185">Reference proteome</keyword>
<dbReference type="Gene3D" id="3.40.50.2000">
    <property type="entry name" value="Glycogen Phosphorylase B"/>
    <property type="match status" value="2"/>
</dbReference>
<dbReference type="EMBL" id="CP064786">
    <property type="protein sequence ID" value="QSG03014.1"/>
    <property type="molecule type" value="Genomic_DNA"/>
</dbReference>